<name>A0A9P7C0F5_9FUNG</name>
<protein>
    <submittedName>
        <fullName evidence="1">Uncharacterized protein</fullName>
    </submittedName>
</protein>
<organism evidence="1 2">
    <name type="scientific">Rhizopus delemar</name>
    <dbReference type="NCBI Taxonomy" id="936053"/>
    <lineage>
        <taxon>Eukaryota</taxon>
        <taxon>Fungi</taxon>
        <taxon>Fungi incertae sedis</taxon>
        <taxon>Mucoromycota</taxon>
        <taxon>Mucoromycotina</taxon>
        <taxon>Mucoromycetes</taxon>
        <taxon>Mucorales</taxon>
        <taxon>Mucorineae</taxon>
        <taxon>Rhizopodaceae</taxon>
        <taxon>Rhizopus</taxon>
    </lineage>
</organism>
<accession>A0A9P7C0F5</accession>
<dbReference type="EMBL" id="JAANIU010013779">
    <property type="protein sequence ID" value="KAG1529877.1"/>
    <property type="molecule type" value="Genomic_DNA"/>
</dbReference>
<sequence>MGQEAGVGVQHHVVVVVGNRAQHLAFGRCGVRQQLEGLIAVAGEDHFVVMRLAVGRGDHHACRLAHDLVHRAIQALKHVPPLAHGTDIGA</sequence>
<evidence type="ECO:0000313" key="1">
    <source>
        <dbReference type="EMBL" id="KAG1529877.1"/>
    </source>
</evidence>
<dbReference type="Proteomes" id="UP000740926">
    <property type="component" value="Unassembled WGS sequence"/>
</dbReference>
<reference evidence="1 2" key="1">
    <citation type="journal article" date="2020" name="Microb. Genom.">
        <title>Genetic diversity of clinical and environmental Mucorales isolates obtained from an investigation of mucormycosis cases among solid organ transplant recipients.</title>
        <authorList>
            <person name="Nguyen M.H."/>
            <person name="Kaul D."/>
            <person name="Muto C."/>
            <person name="Cheng S.J."/>
            <person name="Richter R.A."/>
            <person name="Bruno V.M."/>
            <person name="Liu G."/>
            <person name="Beyhan S."/>
            <person name="Sundermann A.J."/>
            <person name="Mounaud S."/>
            <person name="Pasculle A.W."/>
            <person name="Nierman W.C."/>
            <person name="Driscoll E."/>
            <person name="Cumbie R."/>
            <person name="Clancy C.J."/>
            <person name="Dupont C.L."/>
        </authorList>
    </citation>
    <scope>NUCLEOTIDE SEQUENCE [LARGE SCALE GENOMIC DNA]</scope>
    <source>
        <strain evidence="1 2">GL24</strain>
    </source>
</reference>
<dbReference type="AlphaFoldDB" id="A0A9P7C0F5"/>
<evidence type="ECO:0000313" key="2">
    <source>
        <dbReference type="Proteomes" id="UP000740926"/>
    </source>
</evidence>
<proteinExistence type="predicted"/>
<gene>
    <name evidence="1" type="ORF">G6F50_017696</name>
</gene>
<keyword evidence="2" id="KW-1185">Reference proteome</keyword>
<comment type="caution">
    <text evidence="1">The sequence shown here is derived from an EMBL/GenBank/DDBJ whole genome shotgun (WGS) entry which is preliminary data.</text>
</comment>